<keyword evidence="1 4" id="KW-0597">Phosphoprotein</keyword>
<evidence type="ECO:0000256" key="3">
    <source>
        <dbReference type="ARBA" id="ARBA00023163"/>
    </source>
</evidence>
<keyword evidence="2" id="KW-0805">Transcription regulation</keyword>
<dbReference type="RefSeq" id="WP_077122420.1">
    <property type="nucleotide sequence ID" value="NZ_CP133552.1"/>
</dbReference>
<evidence type="ECO:0000256" key="1">
    <source>
        <dbReference type="ARBA" id="ARBA00022553"/>
    </source>
</evidence>
<name>A0A1R3U037_9HYPH</name>
<organism evidence="6 7">
    <name type="scientific">Agrobacterium rosae</name>
    <dbReference type="NCBI Taxonomy" id="1972867"/>
    <lineage>
        <taxon>Bacteria</taxon>
        <taxon>Pseudomonadati</taxon>
        <taxon>Pseudomonadota</taxon>
        <taxon>Alphaproteobacteria</taxon>
        <taxon>Hyphomicrobiales</taxon>
        <taxon>Rhizobiaceae</taxon>
        <taxon>Rhizobium/Agrobacterium group</taxon>
        <taxon>Agrobacterium</taxon>
    </lineage>
</organism>
<dbReference type="EMBL" id="FMUE01000014">
    <property type="protein sequence ID" value="SCX33974.1"/>
    <property type="molecule type" value="Genomic_DNA"/>
</dbReference>
<gene>
    <name evidence="6" type="ORF">DSM25559_4319</name>
</gene>
<dbReference type="PANTHER" id="PTHR44591">
    <property type="entry name" value="STRESS RESPONSE REGULATOR PROTEIN 1"/>
    <property type="match status" value="1"/>
</dbReference>
<keyword evidence="3" id="KW-0804">Transcription</keyword>
<dbReference type="Proteomes" id="UP000187891">
    <property type="component" value="Unassembled WGS sequence"/>
</dbReference>
<keyword evidence="6" id="KW-0808">Transferase</keyword>
<accession>A0A1R3U037</accession>
<evidence type="ECO:0000259" key="5">
    <source>
        <dbReference type="PROSITE" id="PS50110"/>
    </source>
</evidence>
<sequence length="140" mass="15388">MSDENTPYALVVDDDGLIRMDAVDILEDAGFRVLEAANAEEALLVLHKHGEDIQLLFTDVQMPPGELIGFHLARQCSASWPHIGIIVASGMIEPSDGDMPKEARFVKKPFSADVVYDHLQDLLPDGKKPEPLKQRAIPSS</sequence>
<dbReference type="Gene3D" id="3.40.50.2300">
    <property type="match status" value="1"/>
</dbReference>
<protein>
    <submittedName>
        <fullName evidence="6">Histidine kinase</fullName>
    </submittedName>
</protein>
<evidence type="ECO:0000313" key="7">
    <source>
        <dbReference type="Proteomes" id="UP000187891"/>
    </source>
</evidence>
<dbReference type="PANTHER" id="PTHR44591:SF3">
    <property type="entry name" value="RESPONSE REGULATORY DOMAIN-CONTAINING PROTEIN"/>
    <property type="match status" value="1"/>
</dbReference>
<dbReference type="Pfam" id="PF00072">
    <property type="entry name" value="Response_reg"/>
    <property type="match status" value="1"/>
</dbReference>
<dbReference type="InterPro" id="IPR011006">
    <property type="entry name" value="CheY-like_superfamily"/>
</dbReference>
<dbReference type="AlphaFoldDB" id="A0A1R3U037"/>
<dbReference type="STRING" id="1907666.DSM25559_4319"/>
<dbReference type="SMART" id="SM00448">
    <property type="entry name" value="REC"/>
    <property type="match status" value="1"/>
</dbReference>
<dbReference type="SUPFAM" id="SSF52172">
    <property type="entry name" value="CheY-like"/>
    <property type="match status" value="1"/>
</dbReference>
<feature type="modified residue" description="4-aspartylphosphate" evidence="4">
    <location>
        <position position="59"/>
    </location>
</feature>
<dbReference type="GO" id="GO:0000160">
    <property type="term" value="P:phosphorelay signal transduction system"/>
    <property type="evidence" value="ECO:0007669"/>
    <property type="project" value="InterPro"/>
</dbReference>
<keyword evidence="6" id="KW-0418">Kinase</keyword>
<reference evidence="7" key="1">
    <citation type="submission" date="2016-10" db="EMBL/GenBank/DDBJ databases">
        <authorList>
            <person name="Wibberg D."/>
        </authorList>
    </citation>
    <scope>NUCLEOTIDE SEQUENCE [LARGE SCALE GENOMIC DNA]</scope>
</reference>
<dbReference type="InterPro" id="IPR001789">
    <property type="entry name" value="Sig_transdc_resp-reg_receiver"/>
</dbReference>
<proteinExistence type="predicted"/>
<feature type="domain" description="Response regulatory" evidence="5">
    <location>
        <begin position="8"/>
        <end position="123"/>
    </location>
</feature>
<dbReference type="InterPro" id="IPR050595">
    <property type="entry name" value="Bact_response_regulator"/>
</dbReference>
<dbReference type="PROSITE" id="PS50110">
    <property type="entry name" value="RESPONSE_REGULATORY"/>
    <property type="match status" value="1"/>
</dbReference>
<evidence type="ECO:0000256" key="2">
    <source>
        <dbReference type="ARBA" id="ARBA00023015"/>
    </source>
</evidence>
<evidence type="ECO:0000313" key="6">
    <source>
        <dbReference type="EMBL" id="SCX33974.1"/>
    </source>
</evidence>
<evidence type="ECO:0000256" key="4">
    <source>
        <dbReference type="PROSITE-ProRule" id="PRU00169"/>
    </source>
</evidence>
<dbReference type="GO" id="GO:0016301">
    <property type="term" value="F:kinase activity"/>
    <property type="evidence" value="ECO:0007669"/>
    <property type="project" value="UniProtKB-KW"/>
</dbReference>